<dbReference type="InterPro" id="IPR008996">
    <property type="entry name" value="IL1/FGF"/>
</dbReference>
<name>A0A068LK68_9ABAC</name>
<dbReference type="Pfam" id="PF00167">
    <property type="entry name" value="FGF"/>
    <property type="match status" value="1"/>
</dbReference>
<feature type="compositionally biased region" description="Acidic residues" evidence="2">
    <location>
        <begin position="276"/>
        <end position="286"/>
    </location>
</feature>
<feature type="region of interest" description="Disordered" evidence="2">
    <location>
        <begin position="210"/>
        <end position="231"/>
    </location>
</feature>
<dbReference type="CDD" id="cd23311">
    <property type="entry name" value="beta-trefoil_FGF_Bnl-like"/>
    <property type="match status" value="1"/>
</dbReference>
<dbReference type="RefSeq" id="YP_009049859.1">
    <property type="nucleotide sequence ID" value="NC_024625.1"/>
</dbReference>
<evidence type="ECO:0000313" key="3">
    <source>
        <dbReference type="EMBL" id="AIE47764.1"/>
    </source>
</evidence>
<keyword evidence="4" id="KW-1185">Reference proteome</keyword>
<evidence type="ECO:0000256" key="2">
    <source>
        <dbReference type="SAM" id="MobiDB-lite"/>
    </source>
</evidence>
<dbReference type="Proteomes" id="UP000203240">
    <property type="component" value="Segment"/>
</dbReference>
<dbReference type="EMBL" id="KM009991">
    <property type="protein sequence ID" value="AIE47764.1"/>
    <property type="molecule type" value="Genomic_DNA"/>
</dbReference>
<dbReference type="SUPFAM" id="SSF50353">
    <property type="entry name" value="Cytokine"/>
    <property type="match status" value="1"/>
</dbReference>
<dbReference type="Gene3D" id="2.80.10.50">
    <property type="match status" value="1"/>
</dbReference>
<evidence type="ECO:0000256" key="1">
    <source>
        <dbReference type="ARBA" id="ARBA00007936"/>
    </source>
</evidence>
<gene>
    <name evidence="3" type="ORF">pesp033</name>
</gene>
<dbReference type="GO" id="GO:0008083">
    <property type="term" value="F:growth factor activity"/>
    <property type="evidence" value="ECO:0007669"/>
    <property type="project" value="InterPro"/>
</dbReference>
<protein>
    <submittedName>
        <fullName evidence="3">Fgf</fullName>
    </submittedName>
</protein>
<feature type="region of interest" description="Disordered" evidence="2">
    <location>
        <begin position="259"/>
        <end position="289"/>
    </location>
</feature>
<dbReference type="GeneID" id="20003947"/>
<organism evidence="3 4">
    <name type="scientific">Peridroma alphabaculovirus</name>
    <dbReference type="NCBI Taxonomy" id="1346829"/>
    <lineage>
        <taxon>Viruses</taxon>
        <taxon>Viruses incertae sedis</taxon>
        <taxon>Naldaviricetes</taxon>
        <taxon>Lefavirales</taxon>
        <taxon>Baculoviridae</taxon>
        <taxon>Alphabaculovirus</taxon>
    </lineage>
</organism>
<evidence type="ECO:0000313" key="4">
    <source>
        <dbReference type="Proteomes" id="UP000203240"/>
    </source>
</evidence>
<proteinExistence type="inferred from homology"/>
<accession>A0A068LK68</accession>
<reference evidence="3 4" key="1">
    <citation type="journal article" date="2015" name="Genome Announc.">
        <title>A Distinct Group II Alphabaculovirus Isolated from a Peridroma Species.</title>
        <authorList>
            <person name="Rohrmann G.F."/>
            <person name="Erlandson M.A."/>
            <person name="Theilmann D.A."/>
        </authorList>
    </citation>
    <scope>NUCLEOTIDE SEQUENCE [LARGE SCALE GENOMIC DNA]</scope>
    <source>
        <strain evidence="3">GR_167</strain>
    </source>
</reference>
<dbReference type="InterPro" id="IPR002209">
    <property type="entry name" value="Fibroblast_GF_fam"/>
</dbReference>
<comment type="similarity">
    <text evidence="1">Belongs to the heparin-binding growth factors family.</text>
</comment>
<dbReference type="SMART" id="SM00442">
    <property type="entry name" value="FGF"/>
    <property type="match status" value="1"/>
</dbReference>
<sequence length="459" mass="50492">MIGPVSLKIGIKRRKMSKYYKYIVGNDTINMVVTFVVFWLFATASVSWALPLAEGTQKQIHVFINHKYLHINADGLISGAPTNVANETLWHRIALTDHGVKNGVLLRSSALCDYACINECGYVYSSHVPNNECVWEETYDEHNHRFFYKKFNNRTAYLALNLEGKLRRIVLQRKETLGDLLEPTNVQVQHYEGAFEYSCKPLYDKKLDYKPTKTCRNPPRHKKSARSPVLATATKAQAPVLPIPGTAEALLVPLPEAPAATPLTRSDEVDGSSDGSDGDDVDDDDVVSPATPVAATPIAVTPVLVAVTPVPAVPVAASLVANPVTPAQDLLPPLRAQKDPATNNLPPPNVGKTIVKNVLSNDIPLMLDNIDKAFVEGVDPKNFYYHGTEATLSIRTLDKPELTLSTDSRFATGNPNLEKIIKDLMEVKDNGVDTGNSSTRNTVFIQKTFTLKVCTKMLF</sequence>
<dbReference type="OrthoDB" id="23683at10239"/>